<feature type="transmembrane region" description="Helical" evidence="1">
    <location>
        <begin position="93"/>
        <end position="115"/>
    </location>
</feature>
<gene>
    <name evidence="3" type="ORF">HMPREF1015_00435</name>
</gene>
<feature type="domain" description="SPOR" evidence="2">
    <location>
        <begin position="150"/>
        <end position="228"/>
    </location>
</feature>
<keyword evidence="1" id="KW-0472">Membrane</keyword>
<protein>
    <recommendedName>
        <fullName evidence="2">SPOR domain-containing protein</fullName>
    </recommendedName>
</protein>
<comment type="caution">
    <text evidence="3">The sequence shown here is derived from an EMBL/GenBank/DDBJ whole genome shotgun (WGS) entry which is preliminary data.</text>
</comment>
<dbReference type="GO" id="GO:0042834">
    <property type="term" value="F:peptidoglycan binding"/>
    <property type="evidence" value="ECO:0007669"/>
    <property type="project" value="InterPro"/>
</dbReference>
<dbReference type="AlphaFoldDB" id="G9QQ68"/>
<dbReference type="PROSITE" id="PS51724">
    <property type="entry name" value="SPOR"/>
    <property type="match status" value="1"/>
</dbReference>
<dbReference type="Pfam" id="PF05036">
    <property type="entry name" value="SPOR"/>
    <property type="match status" value="1"/>
</dbReference>
<organism evidence="3 4">
    <name type="scientific">Bacillus smithii 7_3_47FAA</name>
    <dbReference type="NCBI Taxonomy" id="665952"/>
    <lineage>
        <taxon>Bacteria</taxon>
        <taxon>Bacillati</taxon>
        <taxon>Bacillota</taxon>
        <taxon>Bacilli</taxon>
        <taxon>Bacillales</taxon>
        <taxon>Bacillaceae</taxon>
        <taxon>Bacillus</taxon>
    </lineage>
</organism>
<accession>G9QQ68</accession>
<dbReference type="InterPro" id="IPR036680">
    <property type="entry name" value="SPOR-like_sf"/>
</dbReference>
<name>G9QQ68_9BACI</name>
<dbReference type="EMBL" id="ACWF01000158">
    <property type="protein sequence ID" value="EHL73382.1"/>
    <property type="molecule type" value="Genomic_DNA"/>
</dbReference>
<dbReference type="Gene3D" id="3.30.70.1070">
    <property type="entry name" value="Sporulation related repeat"/>
    <property type="match status" value="1"/>
</dbReference>
<proteinExistence type="predicted"/>
<dbReference type="PATRIC" id="fig|665952.3.peg.3353"/>
<keyword evidence="4" id="KW-1185">Reference proteome</keyword>
<keyword evidence="1" id="KW-0812">Transmembrane</keyword>
<dbReference type="SUPFAM" id="SSF110997">
    <property type="entry name" value="Sporulation related repeat"/>
    <property type="match status" value="1"/>
</dbReference>
<dbReference type="RefSeq" id="WP_003355532.1">
    <property type="nucleotide sequence ID" value="NZ_JH414764.1"/>
</dbReference>
<evidence type="ECO:0000256" key="1">
    <source>
        <dbReference type="SAM" id="Phobius"/>
    </source>
</evidence>
<evidence type="ECO:0000313" key="3">
    <source>
        <dbReference type="EMBL" id="EHL73382.1"/>
    </source>
</evidence>
<keyword evidence="1" id="KW-1133">Transmembrane helix</keyword>
<dbReference type="Proteomes" id="UP000011747">
    <property type="component" value="Unassembled WGS sequence"/>
</dbReference>
<evidence type="ECO:0000313" key="4">
    <source>
        <dbReference type="Proteomes" id="UP000011747"/>
    </source>
</evidence>
<dbReference type="HOGENOM" id="CLU_833302_0_0_9"/>
<evidence type="ECO:0000259" key="2">
    <source>
        <dbReference type="PROSITE" id="PS51724"/>
    </source>
</evidence>
<sequence length="333" mass="36331">MDEQKNRTIKIVLDGKESEKKNSITHRWNTSQKETAAAIEKNSGEENESFAWVLPEEEVQKMGEDQGFHKIEYVSTSKGKKKSGKRSVGGKQAASLALSIVSAMIVGIMLGFVIVKVVTNADAGTPVKQVRSSQQGTVTAKSNKEETLVLPELSASIVQGGIFSKEEAAQEVLKKVKDKGVPAETFMQDGQYVLLLGTAGSIEDAKKLGSLWKEKKVDVYAKTFTIPERKIQAAKSDTGLVEQYVSLFQLLSAESANIVLNKGADLANRDIIQSDLQKVEKQTPKTTALKTMQKSLLEAGKDITHLSKQADRQKGIDAQEQLLKFIGAYSSAK</sequence>
<dbReference type="InterPro" id="IPR007730">
    <property type="entry name" value="SPOR-like_dom"/>
</dbReference>
<reference evidence="3 4" key="1">
    <citation type="submission" date="2011-09" db="EMBL/GenBank/DDBJ databases">
        <title>The Genome Sequence of Bacillus smithii 7_3_47FAA.</title>
        <authorList>
            <consortium name="The Broad Institute Genome Sequencing Platform"/>
            <person name="Earl A."/>
            <person name="Ward D."/>
            <person name="Feldgarden M."/>
            <person name="Gevers D."/>
            <person name="Daigneault M."/>
            <person name="Strauss J."/>
            <person name="Allen-Vercoe E."/>
            <person name="Young S.K."/>
            <person name="Zeng Q."/>
            <person name="Gargeya S."/>
            <person name="Fitzgerald M."/>
            <person name="Haas B."/>
            <person name="Abouelleil A."/>
            <person name="Alvarado L."/>
            <person name="Arachchi H.M."/>
            <person name="Berlin A."/>
            <person name="Brown A."/>
            <person name="Chapman S.B."/>
            <person name="Chen Z."/>
            <person name="Dunbar C."/>
            <person name="Freedman E."/>
            <person name="Gearin G."/>
            <person name="Goldberg J."/>
            <person name="Griggs A."/>
            <person name="Gujja S."/>
            <person name="Heiman D."/>
            <person name="Howarth C."/>
            <person name="Larson L."/>
            <person name="Lui A."/>
            <person name="MacDonald P.J.P."/>
            <person name="Montmayeur A."/>
            <person name="Murphy C."/>
            <person name="Neiman D."/>
            <person name="Pearson M."/>
            <person name="Priest M."/>
            <person name="Roberts A."/>
            <person name="Saif S."/>
            <person name="Shea T."/>
            <person name="Shenoy N."/>
            <person name="Sisk P."/>
            <person name="Stolte C."/>
            <person name="Sykes S."/>
            <person name="Wortman J."/>
            <person name="Nusbaum C."/>
            <person name="Birren B."/>
        </authorList>
    </citation>
    <scope>NUCLEOTIDE SEQUENCE [LARGE SCALE GENOMIC DNA]</scope>
    <source>
        <strain evidence="3 4">7_3_47FAA</strain>
    </source>
</reference>